<dbReference type="Gene3D" id="3.40.50.300">
    <property type="entry name" value="P-loop containing nucleotide triphosphate hydrolases"/>
    <property type="match status" value="1"/>
</dbReference>
<evidence type="ECO:0000313" key="5">
    <source>
        <dbReference type="EMBL" id="BAG47702.1"/>
    </source>
</evidence>
<comment type="similarity">
    <text evidence="1">Belongs to the TrbE/VirB4 family.</text>
</comment>
<dbReference type="PANTHER" id="PTHR30121:SF12">
    <property type="entry name" value="TYPE IV SECRETION SYSTEM PROTEIN CAGE"/>
    <property type="match status" value="1"/>
</dbReference>
<feature type="domain" description="CagE TrbE VirB component of type IV transporter system central" evidence="4">
    <location>
        <begin position="312"/>
        <end position="410"/>
    </location>
</feature>
<feature type="domain" description="CagE TrbE VirB component of type IV transporter system central" evidence="4">
    <location>
        <begin position="193"/>
        <end position="300"/>
    </location>
</feature>
<protein>
    <submittedName>
        <fullName evidence="5">Type IV secretion system protein</fullName>
    </submittedName>
</protein>
<evidence type="ECO:0000256" key="2">
    <source>
        <dbReference type="ARBA" id="ARBA00022741"/>
    </source>
</evidence>
<keyword evidence="6" id="KW-1185">Reference proteome</keyword>
<dbReference type="PANTHER" id="PTHR30121">
    <property type="entry name" value="UNCHARACTERIZED PROTEIN YJGR-RELATED"/>
    <property type="match status" value="1"/>
</dbReference>
<organism evidence="5 6">
    <name type="scientific">Burkholderia multivorans (strain ATCC 17616 / 249)</name>
    <dbReference type="NCBI Taxonomy" id="395019"/>
    <lineage>
        <taxon>Bacteria</taxon>
        <taxon>Pseudomonadati</taxon>
        <taxon>Pseudomonadota</taxon>
        <taxon>Betaproteobacteria</taxon>
        <taxon>Burkholderiales</taxon>
        <taxon>Burkholderiaceae</taxon>
        <taxon>Burkholderia</taxon>
        <taxon>Burkholderia cepacia complex</taxon>
    </lineage>
</organism>
<dbReference type="Pfam" id="PF03135">
    <property type="entry name" value="CagE_TrbE_VirB"/>
    <property type="match status" value="2"/>
</dbReference>
<reference evidence="5 6" key="1">
    <citation type="submission" date="2007-04" db="EMBL/GenBank/DDBJ databases">
        <title>Complete genome sequence of Burkholderia multivorans ATCC 17616.</title>
        <authorList>
            <person name="Ohtsubo Y."/>
            <person name="Yamashita A."/>
            <person name="Kurokawa K."/>
            <person name="Takami H."/>
            <person name="Yuhara S."/>
            <person name="Nishiyama E."/>
            <person name="Endo R."/>
            <person name="Miyazaki R."/>
            <person name="Ono A."/>
            <person name="Yano K."/>
            <person name="Ito M."/>
            <person name="Sota M."/>
            <person name="Yuji N."/>
            <person name="Hattori M."/>
            <person name="Tsuda M."/>
        </authorList>
    </citation>
    <scope>NUCLEOTIDE SEQUENCE [LARGE SCALE GENOMIC DNA]</scope>
    <source>
        <strain evidence="6">ATCC 17616 / 249</strain>
    </source>
</reference>
<evidence type="ECO:0000256" key="1">
    <source>
        <dbReference type="ARBA" id="ARBA00006512"/>
    </source>
</evidence>
<dbReference type="EMBL" id="AP009387">
    <property type="protein sequence ID" value="BAG47702.1"/>
    <property type="molecule type" value="Genomic_DNA"/>
</dbReference>
<dbReference type="HOGENOM" id="CLU_008341_1_0_4"/>
<name>A0A0H3KQS6_BURM1</name>
<accession>A0A0H3KQS6</accession>
<dbReference type="GeneID" id="93168690"/>
<keyword evidence="2" id="KW-0547">Nucleotide-binding</keyword>
<dbReference type="eggNOG" id="COG3451">
    <property type="taxonomic scope" value="Bacteria"/>
</dbReference>
<evidence type="ECO:0000313" key="6">
    <source>
        <dbReference type="Proteomes" id="UP000008815"/>
    </source>
</evidence>
<dbReference type="AlphaFoldDB" id="A0A0H3KQS6"/>
<dbReference type="KEGG" id="bmj:BMULJ_05895"/>
<dbReference type="Proteomes" id="UP000008815">
    <property type="component" value="Chromosome 3"/>
</dbReference>
<dbReference type="GO" id="GO:0005524">
    <property type="term" value="F:ATP binding"/>
    <property type="evidence" value="ECO:0007669"/>
    <property type="project" value="UniProtKB-KW"/>
</dbReference>
<evidence type="ECO:0000256" key="3">
    <source>
        <dbReference type="ARBA" id="ARBA00022840"/>
    </source>
</evidence>
<dbReference type="InterPro" id="IPR018145">
    <property type="entry name" value="CagE_TrbE_VirB_cntrl_dom"/>
</dbReference>
<dbReference type="RefSeq" id="WP_012218007.1">
    <property type="nucleotide sequence ID" value="NC_010087.1"/>
</dbReference>
<dbReference type="KEGG" id="bmu:Bmul_5609"/>
<dbReference type="SUPFAM" id="SSF52540">
    <property type="entry name" value="P-loop containing nucleoside triphosphate hydrolases"/>
    <property type="match status" value="1"/>
</dbReference>
<dbReference type="InterPro" id="IPR051162">
    <property type="entry name" value="T4SS_component"/>
</dbReference>
<gene>
    <name evidence="5" type="primary">trbE</name>
    <name evidence="5" type="ordered locus">BMULJ_05895</name>
</gene>
<dbReference type="InterPro" id="IPR027417">
    <property type="entry name" value="P-loop_NTPase"/>
</dbReference>
<dbReference type="STRING" id="395019.BMULJ_05895"/>
<keyword evidence="3" id="KW-0067">ATP-binding</keyword>
<sequence length="825" mass="93477">MSANPKRRAVQEIAPWATMVTPEIILDKDGSLLTLYSFEGVDADSPNSDEISAARDNLDHACKNFDHRITAWWRVSHRRVRGEIGGKFASEMDRHVDAINQKSIGSGKYFRNTHSLALAYTPETGINKLFEKVAYHMTVGGKSVPIALLETVKDMVLARSAFVFDMERITSDIKRFEGILDAFKGGVARLKMKRLQLQSALAFLHQTANPSVPPRRVRYPVTMLDTHLTETFVTYGAEHIMFESAYGTRYAKIISVKEWMGFQEAALDVLTDVDAELDVCVMFRFLSTSKAQAFIEKMRKFYKVAAFSPMKILKGFFSKDEKKENMENEKGREILAEEAENALARLIADGQQYGFVNISVVVYGDTVTECDDNAREIVGRIGNAGFGVLVEKRNLPAAWASTLPGRWDQQKRLQFVETPVVSDIAPVRGVAEGSDVNPWLTQQLGERIGPLTLLPTRHRTLQRVSLHDPSGKSHALIVGPIGAGKTIFLNFLVSQTGRFRPRRIKFDKNRSTRIPTVFANGKFVDVTGKFAAATQVNPLSLLADPRHYTYVSGWVQMAIEGDGEDFRCTPQQERTIYERVVTLAQGYGPEYWTLSFLAPLLPAELRDRLQIWTKGEKNGRFFDHVEDAFSLSDDLAIEMGELFESYPVAAALFMDYAFYRISQWLDGKRVTIIEVEECGFFFRYPRFYARLEMWVVTIRGLNGTLVMATQSLSQLERVPNFEIMKENIPNFFFLPNRDARNNKRLYRDVFGLTDDQIDMISDGVPNRDYLWVTPDHSRMLQAKFPKEALAILRADGAAQRTLDKHLASGSPTWREDYLAEMATLD</sequence>
<proteinExistence type="inferred from homology"/>
<evidence type="ECO:0000259" key="4">
    <source>
        <dbReference type="Pfam" id="PF03135"/>
    </source>
</evidence>